<protein>
    <submittedName>
        <fullName evidence="1">PcfJ domain-containing protein</fullName>
    </submittedName>
</protein>
<dbReference type="EMBL" id="DXCL01000026">
    <property type="protein sequence ID" value="HIZ03668.1"/>
    <property type="molecule type" value="Genomic_DNA"/>
</dbReference>
<comment type="caution">
    <text evidence="1">The sequence shown here is derived from an EMBL/GenBank/DDBJ whole genome shotgun (WGS) entry which is preliminary data.</text>
</comment>
<evidence type="ECO:0000313" key="2">
    <source>
        <dbReference type="Proteomes" id="UP000824132"/>
    </source>
</evidence>
<evidence type="ECO:0000313" key="1">
    <source>
        <dbReference type="EMBL" id="HIZ03668.1"/>
    </source>
</evidence>
<proteinExistence type="predicted"/>
<name>A0A9D2CZF4_9FIRM</name>
<organism evidence="1 2">
    <name type="scientific">Candidatus Borkfalkia avistercoris</name>
    <dbReference type="NCBI Taxonomy" id="2838504"/>
    <lineage>
        <taxon>Bacteria</taxon>
        <taxon>Bacillati</taxon>
        <taxon>Bacillota</taxon>
        <taxon>Clostridia</taxon>
        <taxon>Christensenellales</taxon>
        <taxon>Christensenellaceae</taxon>
        <taxon>Candidatus Borkfalkia</taxon>
    </lineage>
</organism>
<reference evidence="1" key="1">
    <citation type="journal article" date="2021" name="PeerJ">
        <title>Extensive microbial diversity within the chicken gut microbiome revealed by metagenomics and culture.</title>
        <authorList>
            <person name="Gilroy R."/>
            <person name="Ravi A."/>
            <person name="Getino M."/>
            <person name="Pursley I."/>
            <person name="Horton D.L."/>
            <person name="Alikhan N.F."/>
            <person name="Baker D."/>
            <person name="Gharbi K."/>
            <person name="Hall N."/>
            <person name="Watson M."/>
            <person name="Adriaenssens E.M."/>
            <person name="Foster-Nyarko E."/>
            <person name="Jarju S."/>
            <person name="Secka A."/>
            <person name="Antonio M."/>
            <person name="Oren A."/>
            <person name="Chaudhuri R.R."/>
            <person name="La Ragione R."/>
            <person name="Hildebrand F."/>
            <person name="Pallen M.J."/>
        </authorList>
    </citation>
    <scope>NUCLEOTIDE SEQUENCE</scope>
    <source>
        <strain evidence="1">CHK187-5294</strain>
    </source>
</reference>
<dbReference type="Pfam" id="PF14284">
    <property type="entry name" value="PcfJ"/>
    <property type="match status" value="1"/>
</dbReference>
<dbReference type="AlphaFoldDB" id="A0A9D2CZF4"/>
<sequence>MTWNGYEFDEGYKPEGFEEWAHDQVNGGYAFYLRGKYVLDDTGIEIEQQGDDDDLYIFCPRTEEVFDADQKEVFGEGTTKIMCSSGYRMHTDPACPRERYCGRTCRLLNAVYSYGQSINRTDDFAFYQRTDRGMMLRAFSYTVRYEGEKYELRRCGVGMFTEWLRIFYNADRTTEIWSRLRNNYHPYSGYFPTIQWEWRKKRLYQQYATFKVYSEDLTGTLLEGYAKYFDRTESYMDNAVKRAVLLIAMFRTPALKEVIKSGYDGIVEDYVHSLVAERPKIRNAVRGGAKSIKQFFGFELSKLNRLTAKQKAGLKFGDMKGLKLLIENGVAVTGETLTMSRNYKFESLCVLYEGKALREVLKYLRRQKIAASAAASDYMDYIGQIMALHLDVTDRSIVFPKDFQAAHNRYSKLLEYERTQELCKKFTDQAKKLRFACFRQGDLSLRVIRTPAELKIWAKRFRNCAAGRADRVASGRSLMCVIVNVHKPKAPYFMLEYDLQGRTIVECRGYENRKTEKDDPAAEEFCGKWLNFIEQRGATLAGKKKAGLAA</sequence>
<dbReference type="Proteomes" id="UP000824132">
    <property type="component" value="Unassembled WGS sequence"/>
</dbReference>
<accession>A0A9D2CZF4</accession>
<reference evidence="1" key="2">
    <citation type="submission" date="2021-04" db="EMBL/GenBank/DDBJ databases">
        <authorList>
            <person name="Gilroy R."/>
        </authorList>
    </citation>
    <scope>NUCLEOTIDE SEQUENCE</scope>
    <source>
        <strain evidence="1">CHK187-5294</strain>
    </source>
</reference>
<gene>
    <name evidence="1" type="ORF">H9727_05220</name>
</gene>
<dbReference type="InterPro" id="IPR025586">
    <property type="entry name" value="PcfJ"/>
</dbReference>